<evidence type="ECO:0000259" key="1">
    <source>
        <dbReference type="PROSITE" id="PS51286"/>
    </source>
</evidence>
<gene>
    <name evidence="2" type="ORF">QE152_g7014</name>
</gene>
<dbReference type="Pfam" id="PF08373">
    <property type="entry name" value="RAP"/>
    <property type="match status" value="1"/>
</dbReference>
<dbReference type="AlphaFoldDB" id="A0AAW1MEZ9"/>
<evidence type="ECO:0000313" key="2">
    <source>
        <dbReference type="EMBL" id="KAK9745220.1"/>
    </source>
</evidence>
<proteinExistence type="predicted"/>
<dbReference type="PROSITE" id="PS51286">
    <property type="entry name" value="RAP"/>
    <property type="match status" value="1"/>
</dbReference>
<dbReference type="SMART" id="SM00952">
    <property type="entry name" value="RAP"/>
    <property type="match status" value="1"/>
</dbReference>
<organism evidence="2 3">
    <name type="scientific">Popillia japonica</name>
    <name type="common">Japanese beetle</name>
    <dbReference type="NCBI Taxonomy" id="7064"/>
    <lineage>
        <taxon>Eukaryota</taxon>
        <taxon>Metazoa</taxon>
        <taxon>Ecdysozoa</taxon>
        <taxon>Arthropoda</taxon>
        <taxon>Hexapoda</taxon>
        <taxon>Insecta</taxon>
        <taxon>Pterygota</taxon>
        <taxon>Neoptera</taxon>
        <taxon>Endopterygota</taxon>
        <taxon>Coleoptera</taxon>
        <taxon>Polyphaga</taxon>
        <taxon>Scarabaeiformia</taxon>
        <taxon>Scarabaeidae</taxon>
        <taxon>Rutelinae</taxon>
        <taxon>Popillia</taxon>
    </lineage>
</organism>
<evidence type="ECO:0000313" key="3">
    <source>
        <dbReference type="Proteomes" id="UP001458880"/>
    </source>
</evidence>
<comment type="caution">
    <text evidence="2">The sequence shown here is derived from an EMBL/GenBank/DDBJ whole genome shotgun (WGS) entry which is preliminary data.</text>
</comment>
<dbReference type="EMBL" id="JASPKY010000050">
    <property type="protein sequence ID" value="KAK9745220.1"/>
    <property type="molecule type" value="Genomic_DNA"/>
</dbReference>
<reference evidence="2 3" key="1">
    <citation type="journal article" date="2024" name="BMC Genomics">
        <title>De novo assembly and annotation of Popillia japonica's genome with initial clues to its potential as an invasive pest.</title>
        <authorList>
            <person name="Cucini C."/>
            <person name="Boschi S."/>
            <person name="Funari R."/>
            <person name="Cardaioli E."/>
            <person name="Iannotti N."/>
            <person name="Marturano G."/>
            <person name="Paoli F."/>
            <person name="Bruttini M."/>
            <person name="Carapelli A."/>
            <person name="Frati F."/>
            <person name="Nardi F."/>
        </authorList>
    </citation>
    <scope>NUCLEOTIDE SEQUENCE [LARGE SCALE GENOMIC DNA]</scope>
    <source>
        <strain evidence="2">DMR45628</strain>
    </source>
</reference>
<dbReference type="InterPro" id="IPR013584">
    <property type="entry name" value="RAP"/>
</dbReference>
<accession>A0AAW1MEZ9</accession>
<dbReference type="Proteomes" id="UP001458880">
    <property type="component" value="Unassembled WGS sequence"/>
</dbReference>
<sequence length="387" mass="45054">MGFFKSQTKIKLATILNRMLELVIENSESIHEISLAAILKIVRLSQNPKTKDNMIRALEKVALEIPRLSQLCATHVALMGTSLQIFHPPVLKAVAQKSIDSISDPKLVRLKDIERILLAMTMFDFDPETQPNFYETIYEELHREIYEELHRDERIPERITYPKSLPSCLNYLSIRNIYSIELMNQLLKPEFTFDTYGKSSKMHPRELFSLNYSTEIDLPNYNGSKWTTEMKIKSSKWLIDTLPENVKTKTSAATKSILDVIDTLIRIVGSKELLYIGHVLPHYAKSDIILCLDKETNKFTEPSALNAYELHQIKYPKDCDKFKWYCFVVLGLNLITRNTFQPLGTSNMKRRHLKAIGYEPILIMWNEYNFLQPEEKIDYILNKIKRS</sequence>
<keyword evidence="3" id="KW-1185">Reference proteome</keyword>
<feature type="domain" description="RAP" evidence="1">
    <location>
        <begin position="325"/>
        <end position="382"/>
    </location>
</feature>
<protein>
    <submittedName>
        <fullName evidence="2">RAP domain</fullName>
    </submittedName>
</protein>
<name>A0AAW1MEZ9_POPJA</name>